<evidence type="ECO:0000313" key="2">
    <source>
        <dbReference type="EnsemblPlants" id="Zm00001eb331060_P001"/>
    </source>
</evidence>
<name>A0A804QI23_MAIZE</name>
<proteinExistence type="predicted"/>
<evidence type="ECO:0000313" key="3">
    <source>
        <dbReference type="Proteomes" id="UP000007305"/>
    </source>
</evidence>
<dbReference type="AlphaFoldDB" id="A0A804QI23"/>
<reference evidence="2" key="2">
    <citation type="submission" date="2019-07" db="EMBL/GenBank/DDBJ databases">
        <authorList>
            <person name="Seetharam A."/>
            <person name="Woodhouse M."/>
            <person name="Cannon E."/>
        </authorList>
    </citation>
    <scope>NUCLEOTIDE SEQUENCE [LARGE SCALE GENOMIC DNA]</scope>
    <source>
        <strain evidence="2">cv. B73</strain>
    </source>
</reference>
<protein>
    <submittedName>
        <fullName evidence="2">Uncharacterized protein</fullName>
    </submittedName>
</protein>
<keyword evidence="3" id="KW-1185">Reference proteome</keyword>
<reference evidence="3" key="1">
    <citation type="submission" date="2015-12" db="EMBL/GenBank/DDBJ databases">
        <title>Update maize B73 reference genome by single molecule sequencing technologies.</title>
        <authorList>
            <consortium name="Maize Genome Sequencing Project"/>
            <person name="Ware D."/>
        </authorList>
    </citation>
    <scope>NUCLEOTIDE SEQUENCE [LARGE SCALE GENOMIC DNA]</scope>
    <source>
        <strain evidence="3">cv. B73</strain>
    </source>
</reference>
<feature type="region of interest" description="Disordered" evidence="1">
    <location>
        <begin position="217"/>
        <end position="244"/>
    </location>
</feature>
<reference evidence="2" key="3">
    <citation type="submission" date="2021-05" db="UniProtKB">
        <authorList>
            <consortium name="EnsemblPlants"/>
        </authorList>
    </citation>
    <scope>IDENTIFICATION</scope>
    <source>
        <strain evidence="2">cv. B73</strain>
    </source>
</reference>
<evidence type="ECO:0000256" key="1">
    <source>
        <dbReference type="SAM" id="MobiDB-lite"/>
    </source>
</evidence>
<sequence>MCAGCLLTGATSVMDLTRVGCLAAKARAMVQPMEWLTRWKELIRLCDSPSPARMRVLSIASTWSLTLYMQLAGLGLRPKPRRSTANNLQPSRMHEDSRNTVSDQKDDDDAKPCTKMAFSGSGARVVVPAAAASADLPTSVRNRERTVSYYHIRCFWHGQEGRNQAEKRDIAFRARLFDDDVQPAAAFFAAPPRDARLTRAVRPPGAAPLARRHRLIWRRPCPPSPRHDASHEPQQRVPDGAPPAARVQRVGDLLVAAAIH</sequence>
<organism evidence="2 3">
    <name type="scientific">Zea mays</name>
    <name type="common">Maize</name>
    <dbReference type="NCBI Taxonomy" id="4577"/>
    <lineage>
        <taxon>Eukaryota</taxon>
        <taxon>Viridiplantae</taxon>
        <taxon>Streptophyta</taxon>
        <taxon>Embryophyta</taxon>
        <taxon>Tracheophyta</taxon>
        <taxon>Spermatophyta</taxon>
        <taxon>Magnoliopsida</taxon>
        <taxon>Liliopsida</taxon>
        <taxon>Poales</taxon>
        <taxon>Poaceae</taxon>
        <taxon>PACMAD clade</taxon>
        <taxon>Panicoideae</taxon>
        <taxon>Andropogonodae</taxon>
        <taxon>Andropogoneae</taxon>
        <taxon>Tripsacinae</taxon>
        <taxon>Zea</taxon>
    </lineage>
</organism>
<dbReference type="InParanoid" id="A0A804QI23"/>
<accession>A0A804QI23</accession>
<feature type="compositionally biased region" description="Basic and acidic residues" evidence="1">
    <location>
        <begin position="225"/>
        <end position="234"/>
    </location>
</feature>
<dbReference type="Proteomes" id="UP000007305">
    <property type="component" value="Chromosome 7"/>
</dbReference>
<dbReference type="Gramene" id="Zm00001eb331060_T001">
    <property type="protein sequence ID" value="Zm00001eb331060_P001"/>
    <property type="gene ID" value="Zm00001eb331060"/>
</dbReference>
<dbReference type="EnsemblPlants" id="Zm00001eb331060_T001">
    <property type="protein sequence ID" value="Zm00001eb331060_P001"/>
    <property type="gene ID" value="Zm00001eb331060"/>
</dbReference>
<feature type="region of interest" description="Disordered" evidence="1">
    <location>
        <begin position="78"/>
        <end position="112"/>
    </location>
</feature>